<protein>
    <recommendedName>
        <fullName evidence="4">Secreted protein</fullName>
    </recommendedName>
</protein>
<dbReference type="EMBL" id="JADNRY010000018">
    <property type="protein sequence ID" value="KAF9073360.1"/>
    <property type="molecule type" value="Genomic_DNA"/>
</dbReference>
<keyword evidence="3" id="KW-1185">Reference proteome</keyword>
<proteinExistence type="predicted"/>
<reference evidence="2" key="1">
    <citation type="submission" date="2020-11" db="EMBL/GenBank/DDBJ databases">
        <authorList>
            <consortium name="DOE Joint Genome Institute"/>
            <person name="Ahrendt S."/>
            <person name="Riley R."/>
            <person name="Andreopoulos W."/>
            <person name="Labutti K."/>
            <person name="Pangilinan J."/>
            <person name="Ruiz-Duenas F.J."/>
            <person name="Barrasa J.M."/>
            <person name="Sanchez-Garcia M."/>
            <person name="Camarero S."/>
            <person name="Miyauchi S."/>
            <person name="Serrano A."/>
            <person name="Linde D."/>
            <person name="Babiker R."/>
            <person name="Drula E."/>
            <person name="Ayuso-Fernandez I."/>
            <person name="Pacheco R."/>
            <person name="Padilla G."/>
            <person name="Ferreira P."/>
            <person name="Barriuso J."/>
            <person name="Kellner H."/>
            <person name="Castanera R."/>
            <person name="Alfaro M."/>
            <person name="Ramirez L."/>
            <person name="Pisabarro A.G."/>
            <person name="Kuo A."/>
            <person name="Tritt A."/>
            <person name="Lipzen A."/>
            <person name="He G."/>
            <person name="Yan M."/>
            <person name="Ng V."/>
            <person name="Cullen D."/>
            <person name="Martin F."/>
            <person name="Rosso M.-N."/>
            <person name="Henrissat B."/>
            <person name="Hibbett D."/>
            <person name="Martinez A.T."/>
            <person name="Grigoriev I.V."/>
        </authorList>
    </citation>
    <scope>NUCLEOTIDE SEQUENCE</scope>
    <source>
        <strain evidence="2">AH 40177</strain>
    </source>
</reference>
<evidence type="ECO:0000256" key="1">
    <source>
        <dbReference type="SAM" id="SignalP"/>
    </source>
</evidence>
<name>A0A9P5Q4C7_9AGAR</name>
<keyword evidence="1" id="KW-0732">Signal</keyword>
<gene>
    <name evidence="2" type="ORF">BDP27DRAFT_1445010</name>
</gene>
<comment type="caution">
    <text evidence="2">The sequence shown here is derived from an EMBL/GenBank/DDBJ whole genome shotgun (WGS) entry which is preliminary data.</text>
</comment>
<feature type="signal peptide" evidence="1">
    <location>
        <begin position="1"/>
        <end position="32"/>
    </location>
</feature>
<sequence length="81" mass="8628">CSLHSLVLRLPLLSTSTAVPLLLATPTAPVLARRWVPHAHGPFLGSSSLAHVKSEDHCTVSHLKLGFTRVGGCSPELNVRL</sequence>
<evidence type="ECO:0000313" key="3">
    <source>
        <dbReference type="Proteomes" id="UP000772434"/>
    </source>
</evidence>
<organism evidence="2 3">
    <name type="scientific">Rhodocollybia butyracea</name>
    <dbReference type="NCBI Taxonomy" id="206335"/>
    <lineage>
        <taxon>Eukaryota</taxon>
        <taxon>Fungi</taxon>
        <taxon>Dikarya</taxon>
        <taxon>Basidiomycota</taxon>
        <taxon>Agaricomycotina</taxon>
        <taxon>Agaricomycetes</taxon>
        <taxon>Agaricomycetidae</taxon>
        <taxon>Agaricales</taxon>
        <taxon>Marasmiineae</taxon>
        <taxon>Omphalotaceae</taxon>
        <taxon>Rhodocollybia</taxon>
    </lineage>
</organism>
<feature type="chain" id="PRO_5040409089" description="Secreted protein" evidence="1">
    <location>
        <begin position="33"/>
        <end position="81"/>
    </location>
</feature>
<feature type="non-terminal residue" evidence="2">
    <location>
        <position position="1"/>
    </location>
</feature>
<dbReference type="Proteomes" id="UP000772434">
    <property type="component" value="Unassembled WGS sequence"/>
</dbReference>
<dbReference type="AlphaFoldDB" id="A0A9P5Q4C7"/>
<accession>A0A9P5Q4C7</accession>
<evidence type="ECO:0008006" key="4">
    <source>
        <dbReference type="Google" id="ProtNLM"/>
    </source>
</evidence>
<evidence type="ECO:0000313" key="2">
    <source>
        <dbReference type="EMBL" id="KAF9073360.1"/>
    </source>
</evidence>